<accession>A0A166EMW0</accession>
<evidence type="ECO:0000313" key="4">
    <source>
        <dbReference type="EMBL" id="KZP15921.1"/>
    </source>
</evidence>
<proteinExistence type="predicted"/>
<dbReference type="CDD" id="cd03135">
    <property type="entry name" value="GATase1_DJ-1"/>
    <property type="match status" value="1"/>
</dbReference>
<dbReference type="GO" id="GO:0005634">
    <property type="term" value="C:nucleus"/>
    <property type="evidence" value="ECO:0007669"/>
    <property type="project" value="TreeGrafter"/>
</dbReference>
<dbReference type="PANTHER" id="PTHR48094:SF12">
    <property type="entry name" value="PARKINSON DISEASE PROTEIN 7 HOMOLOG"/>
    <property type="match status" value="1"/>
</dbReference>
<dbReference type="InterPro" id="IPR002818">
    <property type="entry name" value="DJ-1/PfpI"/>
</dbReference>
<protein>
    <recommendedName>
        <fullName evidence="1">D-lactate dehydratase</fullName>
        <ecNumber evidence="1">4.2.1.130</ecNumber>
    </recommendedName>
</protein>
<reference evidence="4 5" key="1">
    <citation type="journal article" date="2016" name="Mol. Biol. Evol.">
        <title>Comparative Genomics of Early-Diverging Mushroom-Forming Fungi Provides Insights into the Origins of Lignocellulose Decay Capabilities.</title>
        <authorList>
            <person name="Nagy L.G."/>
            <person name="Riley R."/>
            <person name="Tritt A."/>
            <person name="Adam C."/>
            <person name="Daum C."/>
            <person name="Floudas D."/>
            <person name="Sun H."/>
            <person name="Yadav J.S."/>
            <person name="Pangilinan J."/>
            <person name="Larsson K.H."/>
            <person name="Matsuura K."/>
            <person name="Barry K."/>
            <person name="Labutti K."/>
            <person name="Kuo R."/>
            <person name="Ohm R.A."/>
            <person name="Bhattacharya S.S."/>
            <person name="Shirouzu T."/>
            <person name="Yoshinaga Y."/>
            <person name="Martin F.M."/>
            <person name="Grigoriev I.V."/>
            <person name="Hibbett D.S."/>
        </authorList>
    </citation>
    <scope>NUCLEOTIDE SEQUENCE [LARGE SCALE GENOMIC DNA]</scope>
    <source>
        <strain evidence="4 5">CBS 109695</strain>
    </source>
</reference>
<dbReference type="OrthoDB" id="543156at2759"/>
<dbReference type="EC" id="4.2.1.130" evidence="1"/>
<sequence length="204" mass="21304">MPGSSFSALILIADGTEEMEFTITYDTFVRAGIACTSAYVAADEGESASPGPIIATGSRGIKFLPDVLFSDINQIHGTAKFDALIIPGGAKGAATISECAGVQALVRDYIDHGKIVGMICAGSLAARTAKLPSQPLTSHPSVKEQLANDFLYSEEPVVVSGKLVTSRGPGTTFPFALTIVSMLLGPDKRKEVAGPMIFPEGTPW</sequence>
<dbReference type="Proteomes" id="UP000076532">
    <property type="component" value="Unassembled WGS sequence"/>
</dbReference>
<keyword evidence="5" id="KW-1185">Reference proteome</keyword>
<dbReference type="PANTHER" id="PTHR48094">
    <property type="entry name" value="PROTEIN/NUCLEIC ACID DEGLYCASE DJ-1-RELATED"/>
    <property type="match status" value="1"/>
</dbReference>
<dbReference type="GO" id="GO:0005739">
    <property type="term" value="C:mitochondrion"/>
    <property type="evidence" value="ECO:0007669"/>
    <property type="project" value="TreeGrafter"/>
</dbReference>
<dbReference type="InterPro" id="IPR050325">
    <property type="entry name" value="Prot/Nucl_acid_deglycase"/>
</dbReference>
<dbReference type="GO" id="GO:0006979">
    <property type="term" value="P:response to oxidative stress"/>
    <property type="evidence" value="ECO:0007669"/>
    <property type="project" value="TreeGrafter"/>
</dbReference>
<dbReference type="InterPro" id="IPR029062">
    <property type="entry name" value="Class_I_gatase-like"/>
</dbReference>
<feature type="domain" description="DJ-1/PfpI" evidence="3">
    <location>
        <begin position="7"/>
        <end position="181"/>
    </location>
</feature>
<organism evidence="4 5">
    <name type="scientific">Athelia psychrophila</name>
    <dbReference type="NCBI Taxonomy" id="1759441"/>
    <lineage>
        <taxon>Eukaryota</taxon>
        <taxon>Fungi</taxon>
        <taxon>Dikarya</taxon>
        <taxon>Basidiomycota</taxon>
        <taxon>Agaricomycotina</taxon>
        <taxon>Agaricomycetes</taxon>
        <taxon>Agaricomycetidae</taxon>
        <taxon>Atheliales</taxon>
        <taxon>Atheliaceae</taxon>
        <taxon>Athelia</taxon>
    </lineage>
</organism>
<dbReference type="GO" id="GO:1903189">
    <property type="term" value="P:glyoxal metabolic process"/>
    <property type="evidence" value="ECO:0007669"/>
    <property type="project" value="TreeGrafter"/>
</dbReference>
<dbReference type="Pfam" id="PF01965">
    <property type="entry name" value="DJ-1_PfpI"/>
    <property type="match status" value="1"/>
</dbReference>
<dbReference type="STRING" id="436010.A0A166EMW0"/>
<name>A0A166EMW0_9AGAM</name>
<dbReference type="EMBL" id="KV417599">
    <property type="protein sequence ID" value="KZP15921.1"/>
    <property type="molecule type" value="Genomic_DNA"/>
</dbReference>
<dbReference type="SUPFAM" id="SSF52317">
    <property type="entry name" value="Class I glutamine amidotransferase-like"/>
    <property type="match status" value="1"/>
</dbReference>
<evidence type="ECO:0000259" key="3">
    <source>
        <dbReference type="Pfam" id="PF01965"/>
    </source>
</evidence>
<gene>
    <name evidence="4" type="ORF">FIBSPDRAFT_749542</name>
</gene>
<evidence type="ECO:0000256" key="2">
    <source>
        <dbReference type="ARBA" id="ARBA00048082"/>
    </source>
</evidence>
<dbReference type="InterPro" id="IPR006287">
    <property type="entry name" value="DJ-1"/>
</dbReference>
<evidence type="ECO:0000256" key="1">
    <source>
        <dbReference type="ARBA" id="ARBA00013134"/>
    </source>
</evidence>
<evidence type="ECO:0000313" key="5">
    <source>
        <dbReference type="Proteomes" id="UP000076532"/>
    </source>
</evidence>
<dbReference type="GO" id="GO:0019172">
    <property type="term" value="F:glyoxalase III activity"/>
    <property type="evidence" value="ECO:0007669"/>
    <property type="project" value="UniProtKB-EC"/>
</dbReference>
<comment type="catalytic activity">
    <reaction evidence="2">
        <text>methylglyoxal + H2O = (R)-lactate + H(+)</text>
        <dbReference type="Rhea" id="RHEA:27754"/>
        <dbReference type="ChEBI" id="CHEBI:15377"/>
        <dbReference type="ChEBI" id="CHEBI:15378"/>
        <dbReference type="ChEBI" id="CHEBI:16004"/>
        <dbReference type="ChEBI" id="CHEBI:17158"/>
        <dbReference type="EC" id="4.2.1.130"/>
    </reaction>
</comment>
<dbReference type="Gene3D" id="3.40.50.880">
    <property type="match status" value="1"/>
</dbReference>
<dbReference type="AlphaFoldDB" id="A0A166EMW0"/>
<dbReference type="NCBIfam" id="TIGR01383">
    <property type="entry name" value="not_thiJ"/>
    <property type="match status" value="1"/>
</dbReference>